<dbReference type="EMBL" id="FNFD01000005">
    <property type="protein sequence ID" value="SDK22102.1"/>
    <property type="molecule type" value="Genomic_DNA"/>
</dbReference>
<dbReference type="Pfam" id="PF06812">
    <property type="entry name" value="ImpA_N"/>
    <property type="match status" value="1"/>
</dbReference>
<dbReference type="NCBIfam" id="TIGR03363">
    <property type="entry name" value="VI_chp_8"/>
    <property type="match status" value="1"/>
</dbReference>
<feature type="domain" description="ImpA N-terminal" evidence="2">
    <location>
        <begin position="9"/>
        <end position="131"/>
    </location>
</feature>
<evidence type="ECO:0000313" key="4">
    <source>
        <dbReference type="Proteomes" id="UP000198706"/>
    </source>
</evidence>
<dbReference type="InterPro" id="IPR017740">
    <property type="entry name" value="TssA-like"/>
</dbReference>
<dbReference type="Proteomes" id="UP000198706">
    <property type="component" value="Unassembled WGS sequence"/>
</dbReference>
<protein>
    <submittedName>
        <fullName evidence="3">Type VI secretion system protein ImpA</fullName>
    </submittedName>
</protein>
<gene>
    <name evidence="3" type="ORF">SAMN05216186_10595</name>
</gene>
<name>A0A1G9A414_9PSED</name>
<dbReference type="InterPro" id="IPR010657">
    <property type="entry name" value="ImpA_N"/>
</dbReference>
<dbReference type="PANTHER" id="PTHR37951">
    <property type="entry name" value="CYTOPLASMIC PROTEIN-RELATED"/>
    <property type="match status" value="1"/>
</dbReference>
<sequence>MVDLPLLITAVSADSPCGDDLEYDASFLELERAAQGLPERQMGDAVLAAEPPEWRKVRDLATGLFGRSKDLRIANYLVQSTVALDGLPGLSQGLALVRELLERYWDGLHPRLDSEDDNDPTFRLNALRGLIDETLLQLLRDAPLVRSRAFGTVSLRAALNASGLQRFASETLNLEQVSGAFQNSEAEELESTRAALAEAQTHLAAIESEVSNRVDAAEGIDLAPLKQLLRLALQLINEHAPHVNGAPVDMPAAESAANDPLPQGAGNAPAAPRASAEITSREDVLKTLDRILAYYATHEPSSPVPVLLTRAKTLVTADFAAIVRNLIPDGLSQFENLRGPGSE</sequence>
<dbReference type="STRING" id="137658.SAMN05216186_10595"/>
<evidence type="ECO:0000256" key="1">
    <source>
        <dbReference type="SAM" id="MobiDB-lite"/>
    </source>
</evidence>
<evidence type="ECO:0000259" key="2">
    <source>
        <dbReference type="Pfam" id="PF06812"/>
    </source>
</evidence>
<organism evidence="3 4">
    <name type="scientific">Pseudomonas indica</name>
    <dbReference type="NCBI Taxonomy" id="137658"/>
    <lineage>
        <taxon>Bacteria</taxon>
        <taxon>Pseudomonadati</taxon>
        <taxon>Pseudomonadota</taxon>
        <taxon>Gammaproteobacteria</taxon>
        <taxon>Pseudomonadales</taxon>
        <taxon>Pseudomonadaceae</taxon>
        <taxon>Pseudomonas</taxon>
    </lineage>
</organism>
<feature type="compositionally biased region" description="Low complexity" evidence="1">
    <location>
        <begin position="260"/>
        <end position="276"/>
    </location>
</feature>
<keyword evidence="4" id="KW-1185">Reference proteome</keyword>
<dbReference type="PANTHER" id="PTHR37951:SF1">
    <property type="entry name" value="TYPE VI SECRETION SYSTEM COMPONENT TSSA1"/>
    <property type="match status" value="1"/>
</dbReference>
<accession>A0A1G9A414</accession>
<dbReference type="RefSeq" id="WP_084335093.1">
    <property type="nucleotide sequence ID" value="NZ_FNFD01000005.1"/>
</dbReference>
<proteinExistence type="predicted"/>
<dbReference type="AlphaFoldDB" id="A0A1G9A414"/>
<feature type="region of interest" description="Disordered" evidence="1">
    <location>
        <begin position="250"/>
        <end position="278"/>
    </location>
</feature>
<evidence type="ECO:0000313" key="3">
    <source>
        <dbReference type="EMBL" id="SDK22102.1"/>
    </source>
</evidence>
<reference evidence="3 4" key="1">
    <citation type="submission" date="2016-10" db="EMBL/GenBank/DDBJ databases">
        <authorList>
            <person name="de Groot N.N."/>
        </authorList>
    </citation>
    <scope>NUCLEOTIDE SEQUENCE [LARGE SCALE GENOMIC DNA]</scope>
    <source>
        <strain evidence="3 4">JCM 21544</strain>
    </source>
</reference>